<dbReference type="EMBL" id="SJPT01000001">
    <property type="protein sequence ID" value="TWU26530.1"/>
    <property type="molecule type" value="Genomic_DNA"/>
</dbReference>
<feature type="transmembrane region" description="Helical" evidence="7">
    <location>
        <begin position="162"/>
        <end position="181"/>
    </location>
</feature>
<dbReference type="GO" id="GO:0008324">
    <property type="term" value="F:monoatomic cation transmembrane transporter activity"/>
    <property type="evidence" value="ECO:0007669"/>
    <property type="project" value="InterPro"/>
</dbReference>
<dbReference type="InterPro" id="IPR002524">
    <property type="entry name" value="Cation_efflux"/>
</dbReference>
<feature type="domain" description="Cation efflux protein transmembrane" evidence="8">
    <location>
        <begin position="68"/>
        <end position="259"/>
    </location>
</feature>
<keyword evidence="11" id="KW-1185">Reference proteome</keyword>
<keyword evidence="6 7" id="KW-0472">Membrane</keyword>
<gene>
    <name evidence="10" type="primary">fieF</name>
    <name evidence="10" type="ORF">Pla52o_03830</name>
</gene>
<keyword evidence="5 7" id="KW-1133">Transmembrane helix</keyword>
<evidence type="ECO:0000313" key="11">
    <source>
        <dbReference type="Proteomes" id="UP000316304"/>
    </source>
</evidence>
<dbReference type="Proteomes" id="UP000316304">
    <property type="component" value="Unassembled WGS sequence"/>
</dbReference>
<dbReference type="InterPro" id="IPR027469">
    <property type="entry name" value="Cation_efflux_TMD_sf"/>
</dbReference>
<dbReference type="Pfam" id="PF01545">
    <property type="entry name" value="Cation_efflux"/>
    <property type="match status" value="1"/>
</dbReference>
<accession>A0A5C6CPR5</accession>
<dbReference type="FunFam" id="1.20.1510.10:FF:000006">
    <property type="entry name" value="Divalent cation efflux transporter"/>
    <property type="match status" value="1"/>
</dbReference>
<evidence type="ECO:0000256" key="1">
    <source>
        <dbReference type="ARBA" id="ARBA00004141"/>
    </source>
</evidence>
<dbReference type="SUPFAM" id="SSF160240">
    <property type="entry name" value="Cation efflux protein cytoplasmic domain-like"/>
    <property type="match status" value="1"/>
</dbReference>
<evidence type="ECO:0000256" key="2">
    <source>
        <dbReference type="ARBA" id="ARBA00008114"/>
    </source>
</evidence>
<name>A0A5C6CPR5_9BACT</name>
<proteinExistence type="inferred from homology"/>
<dbReference type="GO" id="GO:0016020">
    <property type="term" value="C:membrane"/>
    <property type="evidence" value="ECO:0007669"/>
    <property type="project" value="UniProtKB-SubCell"/>
</dbReference>
<feature type="domain" description="Cation efflux protein cytoplasmic" evidence="9">
    <location>
        <begin position="264"/>
        <end position="340"/>
    </location>
</feature>
<evidence type="ECO:0000256" key="3">
    <source>
        <dbReference type="ARBA" id="ARBA00022448"/>
    </source>
</evidence>
<comment type="similarity">
    <text evidence="2">Belongs to the cation diffusion facilitator (CDF) transporter (TC 2.A.4) family.</text>
</comment>
<dbReference type="InterPro" id="IPR036837">
    <property type="entry name" value="Cation_efflux_CTD_sf"/>
</dbReference>
<sequence length="347" mass="37042">MNPEIALVQLKSFGGTISLKIDVHRTRRASTPACEFSPLSITPPRDEASIAVRQRVYVDAGRAAVWGLGVNVVLVIAKMTGGIVTGSAALIADAVNSIGDVASALAVRGALSVAQREEDDDHPYGHTKAESIAGLCVALLVAFSAALLAIETAKRFGGELRVPGLLAGWIAAFCALVKEVTYRFTARVAKRLDSSALRATAWDHRSDALGSAAVAASLLLSPYLGAWGPYIDPIAALCVCAMLMVTGIRIFTSTAREMMDQQADEATVARARQVAEAVAGVSYVEKLRIRRSGLEFFVEIHVQVPGEMSVQEGHRIGHDVKDMLLIEMPRVRDVHVHIEPDTHSGVS</sequence>
<comment type="subcellular location">
    <subcellularLocation>
        <location evidence="1">Membrane</location>
        <topology evidence="1">Multi-pass membrane protein</topology>
    </subcellularLocation>
</comment>
<feature type="transmembrane region" description="Helical" evidence="7">
    <location>
        <begin position="132"/>
        <end position="150"/>
    </location>
</feature>
<keyword evidence="4 7" id="KW-0812">Transmembrane</keyword>
<dbReference type="PANTHER" id="PTHR43840:SF15">
    <property type="entry name" value="MITOCHONDRIAL METAL TRANSPORTER 1-RELATED"/>
    <property type="match status" value="1"/>
</dbReference>
<evidence type="ECO:0000256" key="6">
    <source>
        <dbReference type="ARBA" id="ARBA00023136"/>
    </source>
</evidence>
<dbReference type="AlphaFoldDB" id="A0A5C6CPR5"/>
<evidence type="ECO:0000256" key="7">
    <source>
        <dbReference type="SAM" id="Phobius"/>
    </source>
</evidence>
<comment type="caution">
    <text evidence="10">The sequence shown here is derived from an EMBL/GenBank/DDBJ whole genome shotgun (WGS) entry which is preliminary data.</text>
</comment>
<evidence type="ECO:0000259" key="9">
    <source>
        <dbReference type="Pfam" id="PF16916"/>
    </source>
</evidence>
<dbReference type="Gene3D" id="1.20.1510.10">
    <property type="entry name" value="Cation efflux protein transmembrane domain"/>
    <property type="match status" value="1"/>
</dbReference>
<dbReference type="Pfam" id="PF16916">
    <property type="entry name" value="ZT_dimer"/>
    <property type="match status" value="1"/>
</dbReference>
<reference evidence="10 11" key="1">
    <citation type="submission" date="2019-02" db="EMBL/GenBank/DDBJ databases">
        <title>Deep-cultivation of Planctomycetes and their phenomic and genomic characterization uncovers novel biology.</title>
        <authorList>
            <person name="Wiegand S."/>
            <person name="Jogler M."/>
            <person name="Boedeker C."/>
            <person name="Pinto D."/>
            <person name="Vollmers J."/>
            <person name="Rivas-Marin E."/>
            <person name="Kohn T."/>
            <person name="Peeters S.H."/>
            <person name="Heuer A."/>
            <person name="Rast P."/>
            <person name="Oberbeckmann S."/>
            <person name="Bunk B."/>
            <person name="Jeske O."/>
            <person name="Meyerdierks A."/>
            <person name="Storesund J.E."/>
            <person name="Kallscheuer N."/>
            <person name="Luecker S."/>
            <person name="Lage O.M."/>
            <person name="Pohl T."/>
            <person name="Merkel B.J."/>
            <person name="Hornburger P."/>
            <person name="Mueller R.-W."/>
            <person name="Bruemmer F."/>
            <person name="Labrenz M."/>
            <person name="Spormann A.M."/>
            <person name="Op Den Camp H."/>
            <person name="Overmann J."/>
            <person name="Amann R."/>
            <person name="Jetten M.S.M."/>
            <person name="Mascher T."/>
            <person name="Medema M.H."/>
            <person name="Devos D.P."/>
            <person name="Kaster A.-K."/>
            <person name="Ovreas L."/>
            <person name="Rohde M."/>
            <person name="Galperin M.Y."/>
            <person name="Jogler C."/>
        </authorList>
    </citation>
    <scope>NUCLEOTIDE SEQUENCE [LARGE SCALE GENOMIC DNA]</scope>
    <source>
        <strain evidence="10 11">Pla52o</strain>
    </source>
</reference>
<dbReference type="OrthoDB" id="9806522at2"/>
<dbReference type="NCBIfam" id="TIGR01297">
    <property type="entry name" value="CDF"/>
    <property type="match status" value="1"/>
</dbReference>
<keyword evidence="3" id="KW-0813">Transport</keyword>
<dbReference type="InterPro" id="IPR050291">
    <property type="entry name" value="CDF_Transporter"/>
</dbReference>
<dbReference type="Gene3D" id="3.30.70.1350">
    <property type="entry name" value="Cation efflux protein, cytoplasmic domain"/>
    <property type="match status" value="1"/>
</dbReference>
<feature type="transmembrane region" description="Helical" evidence="7">
    <location>
        <begin position="208"/>
        <end position="228"/>
    </location>
</feature>
<evidence type="ECO:0000256" key="5">
    <source>
        <dbReference type="ARBA" id="ARBA00022989"/>
    </source>
</evidence>
<feature type="transmembrane region" description="Helical" evidence="7">
    <location>
        <begin position="234"/>
        <end position="252"/>
    </location>
</feature>
<dbReference type="RefSeq" id="WP_146592869.1">
    <property type="nucleotide sequence ID" value="NZ_SJPT01000001.1"/>
</dbReference>
<dbReference type="InterPro" id="IPR058533">
    <property type="entry name" value="Cation_efflux_TM"/>
</dbReference>
<dbReference type="PANTHER" id="PTHR43840">
    <property type="entry name" value="MITOCHONDRIAL METAL TRANSPORTER 1-RELATED"/>
    <property type="match status" value="1"/>
</dbReference>
<organism evidence="10 11">
    <name type="scientific">Novipirellula galeiformis</name>
    <dbReference type="NCBI Taxonomy" id="2528004"/>
    <lineage>
        <taxon>Bacteria</taxon>
        <taxon>Pseudomonadati</taxon>
        <taxon>Planctomycetota</taxon>
        <taxon>Planctomycetia</taxon>
        <taxon>Pirellulales</taxon>
        <taxon>Pirellulaceae</taxon>
        <taxon>Novipirellula</taxon>
    </lineage>
</organism>
<dbReference type="InterPro" id="IPR027470">
    <property type="entry name" value="Cation_efflux_CTD"/>
</dbReference>
<dbReference type="SUPFAM" id="SSF161111">
    <property type="entry name" value="Cation efflux protein transmembrane domain-like"/>
    <property type="match status" value="1"/>
</dbReference>
<evidence type="ECO:0000256" key="4">
    <source>
        <dbReference type="ARBA" id="ARBA00022692"/>
    </source>
</evidence>
<protein>
    <submittedName>
        <fullName evidence="10">Ferrous-iron efflux pump FieF</fullName>
    </submittedName>
</protein>
<evidence type="ECO:0000259" key="8">
    <source>
        <dbReference type="Pfam" id="PF01545"/>
    </source>
</evidence>
<evidence type="ECO:0000313" key="10">
    <source>
        <dbReference type="EMBL" id="TWU26530.1"/>
    </source>
</evidence>